<dbReference type="InterPro" id="IPR013126">
    <property type="entry name" value="Hsp_70_fam"/>
</dbReference>
<dbReference type="Proteomes" id="UP000236333">
    <property type="component" value="Unassembled WGS sequence"/>
</dbReference>
<dbReference type="AlphaFoldDB" id="A0A2J8A0D8"/>
<evidence type="ECO:0000256" key="3">
    <source>
        <dbReference type="ARBA" id="ARBA00022840"/>
    </source>
</evidence>
<dbReference type="EMBL" id="PGGS01000266">
    <property type="protein sequence ID" value="PNH05987.1"/>
    <property type="molecule type" value="Genomic_DNA"/>
</dbReference>
<keyword evidence="5" id="KW-0346">Stress response</keyword>
<dbReference type="GO" id="GO:0140662">
    <property type="term" value="F:ATP-dependent protein folding chaperone"/>
    <property type="evidence" value="ECO:0007669"/>
    <property type="project" value="InterPro"/>
</dbReference>
<sequence length="209" mass="21025">MLQPAGVRSLGAGLLKATRGSAASDAAAALRCFSVSSASADAVIGIDLGTTNSCVAVMEGKTPRVIENSEGARTTPSVVAFTEKGERLVGVAAKRQAKEINEVLLVGGMTRMPKVTEIVKEIFQRDPSKGVNPDEVVAMGAAIQGGVLRGDVKTEDLADLKAKILALTTSSMKIGETLSQQSGGSSSGGASSGGAEGGASSSDSTGEKK</sequence>
<dbReference type="FunFam" id="3.30.420.40:FF:000028">
    <property type="entry name" value="heat shock 70 kDa protein-like"/>
    <property type="match status" value="1"/>
</dbReference>
<dbReference type="InterPro" id="IPR043129">
    <property type="entry name" value="ATPase_NBD"/>
</dbReference>
<dbReference type="PROSITE" id="PS00297">
    <property type="entry name" value="HSP70_1"/>
    <property type="match status" value="1"/>
</dbReference>
<evidence type="ECO:0000256" key="1">
    <source>
        <dbReference type="ARBA" id="ARBA00007381"/>
    </source>
</evidence>
<dbReference type="InterPro" id="IPR018181">
    <property type="entry name" value="Heat_shock_70_CS"/>
</dbReference>
<evidence type="ECO:0000256" key="2">
    <source>
        <dbReference type="ARBA" id="ARBA00022741"/>
    </source>
</evidence>
<gene>
    <name evidence="5" type="ORF">TSOC_007700</name>
</gene>
<dbReference type="SUPFAM" id="SSF53067">
    <property type="entry name" value="Actin-like ATPase domain"/>
    <property type="match status" value="2"/>
</dbReference>
<name>A0A2J8A0D8_9CHLO</name>
<keyword evidence="6" id="KW-1185">Reference proteome</keyword>
<comment type="caution">
    <text evidence="5">The sequence shown here is derived from an EMBL/GenBank/DDBJ whole genome shotgun (WGS) entry which is preliminary data.</text>
</comment>
<dbReference type="GO" id="GO:0005524">
    <property type="term" value="F:ATP binding"/>
    <property type="evidence" value="ECO:0007669"/>
    <property type="project" value="UniProtKB-KW"/>
</dbReference>
<dbReference type="OrthoDB" id="2401965at2759"/>
<feature type="region of interest" description="Disordered" evidence="4">
    <location>
        <begin position="176"/>
        <end position="209"/>
    </location>
</feature>
<evidence type="ECO:0000256" key="4">
    <source>
        <dbReference type="SAM" id="MobiDB-lite"/>
    </source>
</evidence>
<dbReference type="Gene3D" id="3.30.420.40">
    <property type="match status" value="3"/>
</dbReference>
<accession>A0A2J8A0D8</accession>
<keyword evidence="2" id="KW-0547">Nucleotide-binding</keyword>
<reference evidence="5 6" key="1">
    <citation type="journal article" date="2017" name="Mol. Biol. Evol.">
        <title>The 4-celled Tetrabaena socialis nuclear genome reveals the essential components for genetic control of cell number at the origin of multicellularity in the volvocine lineage.</title>
        <authorList>
            <person name="Featherston J."/>
            <person name="Arakaki Y."/>
            <person name="Hanschen E.R."/>
            <person name="Ferris P.J."/>
            <person name="Michod R.E."/>
            <person name="Olson B.J.S.C."/>
            <person name="Nozaki H."/>
            <person name="Durand P.M."/>
        </authorList>
    </citation>
    <scope>NUCLEOTIDE SEQUENCE [LARGE SCALE GENOMIC DNA]</scope>
    <source>
        <strain evidence="5 6">NIES-571</strain>
    </source>
</reference>
<dbReference type="PANTHER" id="PTHR19375">
    <property type="entry name" value="HEAT SHOCK PROTEIN 70KDA"/>
    <property type="match status" value="1"/>
</dbReference>
<organism evidence="5 6">
    <name type="scientific">Tetrabaena socialis</name>
    <dbReference type="NCBI Taxonomy" id="47790"/>
    <lineage>
        <taxon>Eukaryota</taxon>
        <taxon>Viridiplantae</taxon>
        <taxon>Chlorophyta</taxon>
        <taxon>core chlorophytes</taxon>
        <taxon>Chlorophyceae</taxon>
        <taxon>CS clade</taxon>
        <taxon>Chlamydomonadales</taxon>
        <taxon>Tetrabaenaceae</taxon>
        <taxon>Tetrabaena</taxon>
    </lineage>
</organism>
<dbReference type="PRINTS" id="PR00301">
    <property type="entry name" value="HEATSHOCK70"/>
</dbReference>
<feature type="compositionally biased region" description="Gly residues" evidence="4">
    <location>
        <begin position="185"/>
        <end position="197"/>
    </location>
</feature>
<dbReference type="PROSITE" id="PS01036">
    <property type="entry name" value="HSP70_3"/>
    <property type="match status" value="1"/>
</dbReference>
<comment type="similarity">
    <text evidence="1">Belongs to the heat shock protein 70 family.</text>
</comment>
<protein>
    <submittedName>
        <fullName evidence="5">Heat shock protein, mitochondrial</fullName>
    </submittedName>
</protein>
<proteinExistence type="inferred from homology"/>
<feature type="compositionally biased region" description="Low complexity" evidence="4">
    <location>
        <begin position="198"/>
        <end position="209"/>
    </location>
</feature>
<evidence type="ECO:0000313" key="5">
    <source>
        <dbReference type="EMBL" id="PNH05987.1"/>
    </source>
</evidence>
<dbReference type="Pfam" id="PF00012">
    <property type="entry name" value="HSP70"/>
    <property type="match status" value="1"/>
</dbReference>
<keyword evidence="3" id="KW-0067">ATP-binding</keyword>
<evidence type="ECO:0000313" key="6">
    <source>
        <dbReference type="Proteomes" id="UP000236333"/>
    </source>
</evidence>